<keyword evidence="6 7" id="KW-0472">Membrane</keyword>
<dbReference type="FunFam" id="1.10.3720.10:FF:000003">
    <property type="entry name" value="Aliphatic sulfonate ABC transporter permease"/>
    <property type="match status" value="1"/>
</dbReference>
<evidence type="ECO:0000256" key="3">
    <source>
        <dbReference type="ARBA" id="ARBA00022475"/>
    </source>
</evidence>
<evidence type="ECO:0000313" key="9">
    <source>
        <dbReference type="EMBL" id="SIO26560.1"/>
    </source>
</evidence>
<evidence type="ECO:0000256" key="7">
    <source>
        <dbReference type="RuleBase" id="RU363032"/>
    </source>
</evidence>
<comment type="similarity">
    <text evidence="7">Belongs to the binding-protein-dependent transport system permease family.</text>
</comment>
<proteinExistence type="inferred from homology"/>
<dbReference type="Pfam" id="PF00528">
    <property type="entry name" value="BPD_transp_1"/>
    <property type="match status" value="1"/>
</dbReference>
<gene>
    <name evidence="9" type="ORF">SAMN05444165_1783</name>
</gene>
<accession>A0A1N6I3G6</accession>
<keyword evidence="4 7" id="KW-0812">Transmembrane</keyword>
<dbReference type="PANTHER" id="PTHR30151">
    <property type="entry name" value="ALKANE SULFONATE ABC TRANSPORTER-RELATED, MEMBRANE SUBUNIT"/>
    <property type="match status" value="1"/>
</dbReference>
<feature type="transmembrane region" description="Helical" evidence="7">
    <location>
        <begin position="199"/>
        <end position="218"/>
    </location>
</feature>
<feature type="transmembrane region" description="Helical" evidence="7">
    <location>
        <begin position="294"/>
        <end position="316"/>
    </location>
</feature>
<dbReference type="GO" id="GO:0042918">
    <property type="term" value="P:alkanesulfonate transmembrane transport"/>
    <property type="evidence" value="ECO:0007669"/>
    <property type="project" value="UniProtKB-ARBA"/>
</dbReference>
<feature type="domain" description="ABC transmembrane type-1" evidence="8">
    <location>
        <begin position="133"/>
        <end position="313"/>
    </location>
</feature>
<dbReference type="SUPFAM" id="SSF161098">
    <property type="entry name" value="MetI-like"/>
    <property type="match status" value="1"/>
</dbReference>
<evidence type="ECO:0000256" key="5">
    <source>
        <dbReference type="ARBA" id="ARBA00022989"/>
    </source>
</evidence>
<evidence type="ECO:0000256" key="2">
    <source>
        <dbReference type="ARBA" id="ARBA00022448"/>
    </source>
</evidence>
<keyword evidence="2 7" id="KW-0813">Transport</keyword>
<evidence type="ECO:0000256" key="6">
    <source>
        <dbReference type="ARBA" id="ARBA00023136"/>
    </source>
</evidence>
<feature type="transmembrane region" description="Helical" evidence="7">
    <location>
        <begin position="83"/>
        <end position="104"/>
    </location>
</feature>
<dbReference type="GO" id="GO:0005886">
    <property type="term" value="C:plasma membrane"/>
    <property type="evidence" value="ECO:0007669"/>
    <property type="project" value="UniProtKB-SubCell"/>
</dbReference>
<dbReference type="Proteomes" id="UP000185151">
    <property type="component" value="Unassembled WGS sequence"/>
</dbReference>
<evidence type="ECO:0000256" key="4">
    <source>
        <dbReference type="ARBA" id="ARBA00022692"/>
    </source>
</evidence>
<dbReference type="EMBL" id="FSRU01000001">
    <property type="protein sequence ID" value="SIO26560.1"/>
    <property type="molecule type" value="Genomic_DNA"/>
</dbReference>
<feature type="transmembrane region" description="Helical" evidence="7">
    <location>
        <begin position="140"/>
        <end position="163"/>
    </location>
</feature>
<organism evidence="9 10">
    <name type="scientific">Paraburkholderia phenazinium</name>
    <dbReference type="NCBI Taxonomy" id="60549"/>
    <lineage>
        <taxon>Bacteria</taxon>
        <taxon>Pseudomonadati</taxon>
        <taxon>Pseudomonadota</taxon>
        <taxon>Betaproteobacteria</taxon>
        <taxon>Burkholderiales</taxon>
        <taxon>Burkholderiaceae</taxon>
        <taxon>Paraburkholderia</taxon>
    </lineage>
</organism>
<dbReference type="AlphaFoldDB" id="A0A1N6I3G6"/>
<keyword evidence="10" id="KW-1185">Reference proteome</keyword>
<sequence>MKQYRSLRCCVGRIGKTRGSRNALDRYRAQTIKGNIIMAETLGRAPASTDWSEAEPAAANRQQAVASRADGLRRLTSERALQVISWAMPLAVFAIWEALARWGALSPQVLPAPTKVAQTAFDLVKHGQLLPDLAISLLRAATGFVIGGTLGFALGTAVGFSRLAEAFLDRNIQMLRAVPFLAVLPLVIVWFGVGEVGKIFLVSLGVMFPIYINTVSGIRQVDPKLIELGRVTGLSTSKLIRRIVLPGALPSVLAGVRYALTTAWLALVVAETIATTSGIGFLAMDAREFLRTDVIVMTIVIYALIGVLADTIARALERKLLAWHSNYARGAKA</sequence>
<dbReference type="PANTHER" id="PTHR30151:SF38">
    <property type="entry name" value="ALIPHATIC SULFONATES TRANSPORT PERMEASE PROTEIN SSUC-RELATED"/>
    <property type="match status" value="1"/>
</dbReference>
<reference evidence="9 10" key="1">
    <citation type="submission" date="2016-11" db="EMBL/GenBank/DDBJ databases">
        <authorList>
            <person name="Jaros S."/>
            <person name="Januszkiewicz K."/>
            <person name="Wedrychowicz H."/>
        </authorList>
    </citation>
    <scope>NUCLEOTIDE SEQUENCE [LARGE SCALE GENOMIC DNA]</scope>
    <source>
        <strain evidence="9 10">GAS95</strain>
    </source>
</reference>
<comment type="subcellular location">
    <subcellularLocation>
        <location evidence="1 7">Cell membrane</location>
        <topology evidence="1 7">Multi-pass membrane protein</topology>
    </subcellularLocation>
</comment>
<dbReference type="CDD" id="cd06261">
    <property type="entry name" value="TM_PBP2"/>
    <property type="match status" value="1"/>
</dbReference>
<protein>
    <submittedName>
        <fullName evidence="9">Sulfonate transport system permease protein</fullName>
    </submittedName>
</protein>
<dbReference type="InterPro" id="IPR000515">
    <property type="entry name" value="MetI-like"/>
</dbReference>
<keyword evidence="3" id="KW-1003">Cell membrane</keyword>
<dbReference type="RefSeq" id="WP_367117601.1">
    <property type="nucleotide sequence ID" value="NZ_FSRU01000001.1"/>
</dbReference>
<name>A0A1N6I3G6_9BURK</name>
<evidence type="ECO:0000313" key="10">
    <source>
        <dbReference type="Proteomes" id="UP000185151"/>
    </source>
</evidence>
<feature type="transmembrane region" description="Helical" evidence="7">
    <location>
        <begin position="264"/>
        <end position="282"/>
    </location>
</feature>
<dbReference type="InterPro" id="IPR035906">
    <property type="entry name" value="MetI-like_sf"/>
</dbReference>
<evidence type="ECO:0000256" key="1">
    <source>
        <dbReference type="ARBA" id="ARBA00004651"/>
    </source>
</evidence>
<keyword evidence="5 7" id="KW-1133">Transmembrane helix</keyword>
<feature type="transmembrane region" description="Helical" evidence="7">
    <location>
        <begin position="175"/>
        <end position="193"/>
    </location>
</feature>
<dbReference type="Gene3D" id="1.10.3720.10">
    <property type="entry name" value="MetI-like"/>
    <property type="match status" value="1"/>
</dbReference>
<evidence type="ECO:0000259" key="8">
    <source>
        <dbReference type="PROSITE" id="PS50928"/>
    </source>
</evidence>
<dbReference type="PROSITE" id="PS50928">
    <property type="entry name" value="ABC_TM1"/>
    <property type="match status" value="1"/>
</dbReference>